<comment type="caution">
    <text evidence="1">The sequence shown here is derived from an EMBL/GenBank/DDBJ whole genome shotgun (WGS) entry which is preliminary data.</text>
</comment>
<reference evidence="1 2" key="1">
    <citation type="submission" date="2016-02" db="EMBL/GenBank/DDBJ databases">
        <title>Band-tailed pigeon sequencing and assembly.</title>
        <authorList>
            <person name="Soares A.E."/>
            <person name="Novak B.J."/>
            <person name="Rice E.S."/>
            <person name="O'Connell B."/>
            <person name="Chang D."/>
            <person name="Weber S."/>
            <person name="Shapiro B."/>
        </authorList>
    </citation>
    <scope>NUCLEOTIDE SEQUENCE [LARGE SCALE GENOMIC DNA]</scope>
    <source>
        <strain evidence="1">BTP2013</strain>
        <tissue evidence="1">Blood</tissue>
    </source>
</reference>
<protein>
    <submittedName>
        <fullName evidence="1">Uncharacterized protein</fullName>
    </submittedName>
</protein>
<dbReference type="Proteomes" id="UP000190648">
    <property type="component" value="Unassembled WGS sequence"/>
</dbReference>
<keyword evidence="2" id="KW-1185">Reference proteome</keyword>
<accession>A0A1V4J4Z4</accession>
<organism evidence="1 2">
    <name type="scientific">Patagioenas fasciata monilis</name>
    <dbReference type="NCBI Taxonomy" id="372326"/>
    <lineage>
        <taxon>Eukaryota</taxon>
        <taxon>Metazoa</taxon>
        <taxon>Chordata</taxon>
        <taxon>Craniata</taxon>
        <taxon>Vertebrata</taxon>
        <taxon>Euteleostomi</taxon>
        <taxon>Archelosauria</taxon>
        <taxon>Archosauria</taxon>
        <taxon>Dinosauria</taxon>
        <taxon>Saurischia</taxon>
        <taxon>Theropoda</taxon>
        <taxon>Coelurosauria</taxon>
        <taxon>Aves</taxon>
        <taxon>Neognathae</taxon>
        <taxon>Neoaves</taxon>
        <taxon>Columbimorphae</taxon>
        <taxon>Columbiformes</taxon>
        <taxon>Columbidae</taxon>
        <taxon>Patagioenas</taxon>
    </lineage>
</organism>
<sequence length="68" mass="7985">MERAASLIYHPFYHCEVLQPYWDSTQKGRSSANGNMVASRIERRTEQKGGTEQPMNFQTYILEDQEMK</sequence>
<dbReference type="AlphaFoldDB" id="A0A1V4J4Z4"/>
<name>A0A1V4J4Z4_PATFA</name>
<evidence type="ECO:0000313" key="1">
    <source>
        <dbReference type="EMBL" id="OPJ66887.1"/>
    </source>
</evidence>
<evidence type="ECO:0000313" key="2">
    <source>
        <dbReference type="Proteomes" id="UP000190648"/>
    </source>
</evidence>
<proteinExistence type="predicted"/>
<gene>
    <name evidence="1" type="ORF">AV530_016855</name>
</gene>
<dbReference type="EMBL" id="LSYS01009367">
    <property type="protein sequence ID" value="OPJ66887.1"/>
    <property type="molecule type" value="Genomic_DNA"/>
</dbReference>